<name>A0ABD1N3Z0_9FABA</name>
<protein>
    <submittedName>
        <fullName evidence="2">Uncharacterized protein</fullName>
    </submittedName>
</protein>
<comment type="caution">
    <text evidence="2">The sequence shown here is derived from an EMBL/GenBank/DDBJ whole genome shotgun (WGS) entry which is preliminary data.</text>
</comment>
<keyword evidence="1" id="KW-0812">Transmembrane</keyword>
<keyword evidence="3" id="KW-1185">Reference proteome</keyword>
<keyword evidence="1" id="KW-0472">Membrane</keyword>
<evidence type="ECO:0000313" key="2">
    <source>
        <dbReference type="EMBL" id="KAL2341915.1"/>
    </source>
</evidence>
<keyword evidence="1" id="KW-1133">Transmembrane helix</keyword>
<evidence type="ECO:0000313" key="3">
    <source>
        <dbReference type="Proteomes" id="UP001603857"/>
    </source>
</evidence>
<proteinExistence type="predicted"/>
<gene>
    <name evidence="2" type="ORF">Fmac_009855</name>
</gene>
<organism evidence="2 3">
    <name type="scientific">Flemingia macrophylla</name>
    <dbReference type="NCBI Taxonomy" id="520843"/>
    <lineage>
        <taxon>Eukaryota</taxon>
        <taxon>Viridiplantae</taxon>
        <taxon>Streptophyta</taxon>
        <taxon>Embryophyta</taxon>
        <taxon>Tracheophyta</taxon>
        <taxon>Spermatophyta</taxon>
        <taxon>Magnoliopsida</taxon>
        <taxon>eudicotyledons</taxon>
        <taxon>Gunneridae</taxon>
        <taxon>Pentapetalae</taxon>
        <taxon>rosids</taxon>
        <taxon>fabids</taxon>
        <taxon>Fabales</taxon>
        <taxon>Fabaceae</taxon>
        <taxon>Papilionoideae</taxon>
        <taxon>50 kb inversion clade</taxon>
        <taxon>NPAAA clade</taxon>
        <taxon>indigoferoid/millettioid clade</taxon>
        <taxon>Phaseoleae</taxon>
        <taxon>Flemingia</taxon>
    </lineage>
</organism>
<evidence type="ECO:0000256" key="1">
    <source>
        <dbReference type="SAM" id="Phobius"/>
    </source>
</evidence>
<accession>A0ABD1N3Z0</accession>
<sequence>MTSRQLNPTFCISLSIFKHMLTNFSFTSHVLAAFEFGFLYLHSIFRPIHSYTSVSSSFFLSTRPG</sequence>
<reference evidence="2 3" key="1">
    <citation type="submission" date="2024-08" db="EMBL/GenBank/DDBJ databases">
        <title>Insights into the chromosomal genome structure of Flemingia macrophylla.</title>
        <authorList>
            <person name="Ding Y."/>
            <person name="Zhao Y."/>
            <person name="Bi W."/>
            <person name="Wu M."/>
            <person name="Zhao G."/>
            <person name="Gong Y."/>
            <person name="Li W."/>
            <person name="Zhang P."/>
        </authorList>
    </citation>
    <scope>NUCLEOTIDE SEQUENCE [LARGE SCALE GENOMIC DNA]</scope>
    <source>
        <strain evidence="2">DYQJB</strain>
        <tissue evidence="2">Leaf</tissue>
    </source>
</reference>
<dbReference type="EMBL" id="JBGMDY010000003">
    <property type="protein sequence ID" value="KAL2341915.1"/>
    <property type="molecule type" value="Genomic_DNA"/>
</dbReference>
<feature type="transmembrane region" description="Helical" evidence="1">
    <location>
        <begin position="20"/>
        <end position="41"/>
    </location>
</feature>
<dbReference type="Proteomes" id="UP001603857">
    <property type="component" value="Unassembled WGS sequence"/>
</dbReference>
<dbReference type="AlphaFoldDB" id="A0ABD1N3Z0"/>